<name>A0ABV8T5W2_9GAMM</name>
<dbReference type="Proteomes" id="UP001595904">
    <property type="component" value="Unassembled WGS sequence"/>
</dbReference>
<evidence type="ECO:0000313" key="2">
    <source>
        <dbReference type="Proteomes" id="UP001595904"/>
    </source>
</evidence>
<comment type="caution">
    <text evidence="1">The sequence shown here is derived from an EMBL/GenBank/DDBJ whole genome shotgun (WGS) entry which is preliminary data.</text>
</comment>
<sequence length="236" mass="26616">MTSFAFNPDAEVKLVRVGRHGIKVSVIDNVLNDPHGLAALGFSQSYAEDRSNLYPGIRAAMPDSFSISFRAWLTPILQRNDMLESHLVIARDVSFFSVVTTASKDLLSLQRIPHYDSTDSNLLAAVIYLCGPRFSGTAFYRHRRTGYEEITEENVSNYQLALNSDLRMYGPPQQDYINGDSPMFEAVFANELKFNSAIVYPARILHAARIEKGFKPPKDQSEWRLTVTALLHLQRS</sequence>
<accession>A0ABV8T5W2</accession>
<gene>
    <name evidence="1" type="ORF">ACFPN2_33960</name>
</gene>
<evidence type="ECO:0000313" key="1">
    <source>
        <dbReference type="EMBL" id="MFC4314129.1"/>
    </source>
</evidence>
<protein>
    <submittedName>
        <fullName evidence="1">DUF6445 family protein</fullName>
    </submittedName>
</protein>
<reference evidence="2" key="1">
    <citation type="journal article" date="2019" name="Int. J. Syst. Evol. Microbiol.">
        <title>The Global Catalogue of Microorganisms (GCM) 10K type strain sequencing project: providing services to taxonomists for standard genome sequencing and annotation.</title>
        <authorList>
            <consortium name="The Broad Institute Genomics Platform"/>
            <consortium name="The Broad Institute Genome Sequencing Center for Infectious Disease"/>
            <person name="Wu L."/>
            <person name="Ma J."/>
        </authorList>
    </citation>
    <scope>NUCLEOTIDE SEQUENCE [LARGE SCALE GENOMIC DNA]</scope>
    <source>
        <strain evidence="2">CGMCC 1.10759</strain>
    </source>
</reference>
<proteinExistence type="predicted"/>
<keyword evidence="2" id="KW-1185">Reference proteome</keyword>
<organism evidence="1 2">
    <name type="scientific">Steroidobacter flavus</name>
    <dbReference type="NCBI Taxonomy" id="1842136"/>
    <lineage>
        <taxon>Bacteria</taxon>
        <taxon>Pseudomonadati</taxon>
        <taxon>Pseudomonadota</taxon>
        <taxon>Gammaproteobacteria</taxon>
        <taxon>Steroidobacterales</taxon>
        <taxon>Steroidobacteraceae</taxon>
        <taxon>Steroidobacter</taxon>
    </lineage>
</organism>
<dbReference type="Pfam" id="PF20043">
    <property type="entry name" value="DUF6445"/>
    <property type="match status" value="1"/>
</dbReference>
<dbReference type="EMBL" id="JBHSDU010000015">
    <property type="protein sequence ID" value="MFC4314129.1"/>
    <property type="molecule type" value="Genomic_DNA"/>
</dbReference>
<dbReference type="InterPro" id="IPR045617">
    <property type="entry name" value="DUF6445"/>
</dbReference>
<dbReference type="RefSeq" id="WP_380605056.1">
    <property type="nucleotide sequence ID" value="NZ_JBHSDU010000015.1"/>
</dbReference>